<gene>
    <name evidence="1" type="ORF">K3G42_014142</name>
</gene>
<organism evidence="1 2">
    <name type="scientific">Sphaerodactylus townsendi</name>
    <dbReference type="NCBI Taxonomy" id="933632"/>
    <lineage>
        <taxon>Eukaryota</taxon>
        <taxon>Metazoa</taxon>
        <taxon>Chordata</taxon>
        <taxon>Craniata</taxon>
        <taxon>Vertebrata</taxon>
        <taxon>Euteleostomi</taxon>
        <taxon>Lepidosauria</taxon>
        <taxon>Squamata</taxon>
        <taxon>Bifurcata</taxon>
        <taxon>Gekkota</taxon>
        <taxon>Sphaerodactylidae</taxon>
        <taxon>Sphaerodactylus</taxon>
    </lineage>
</organism>
<evidence type="ECO:0000313" key="1">
    <source>
        <dbReference type="EMBL" id="KAH7999544.1"/>
    </source>
</evidence>
<accession>A0ACB8F331</accession>
<evidence type="ECO:0000313" key="2">
    <source>
        <dbReference type="Proteomes" id="UP000827872"/>
    </source>
</evidence>
<dbReference type="Proteomes" id="UP000827872">
    <property type="component" value="Linkage Group LG05"/>
</dbReference>
<keyword evidence="2" id="KW-1185">Reference proteome</keyword>
<protein>
    <submittedName>
        <fullName evidence="1">Uncharacterized protein</fullName>
    </submittedName>
</protein>
<reference evidence="1" key="1">
    <citation type="submission" date="2021-08" db="EMBL/GenBank/DDBJ databases">
        <title>The first chromosome-level gecko genome reveals the dynamic sex chromosomes of Neotropical dwarf geckos (Sphaerodactylidae: Sphaerodactylus).</title>
        <authorList>
            <person name="Pinto B.J."/>
            <person name="Keating S.E."/>
            <person name="Gamble T."/>
        </authorList>
    </citation>
    <scope>NUCLEOTIDE SEQUENCE</scope>
    <source>
        <strain evidence="1">TG3544</strain>
    </source>
</reference>
<comment type="caution">
    <text evidence="1">The sequence shown here is derived from an EMBL/GenBank/DDBJ whole genome shotgun (WGS) entry which is preliminary data.</text>
</comment>
<proteinExistence type="predicted"/>
<name>A0ACB8F331_9SAUR</name>
<sequence>MPVPNAMHSDRAFPEWWTSATVISLLALGSVHIPEGEGGRVEVRRVLGRLAPGANGAHSAAGLCRGSSSGTVDHLTGAQEKGTLGAAQPTDAAYGCGSPRRGFPGTELPNAPLASSTRPPPLQGPPLPYAASVDCAEPDVPFSWDEPMEAKGCQCGWKHKKGRVLRFSHYLRLTLKVRTAKAVQTTIPGVPTWPWGHPAVPALTPCGVARMANGSRSS</sequence>
<dbReference type="EMBL" id="CM037618">
    <property type="protein sequence ID" value="KAH7999544.1"/>
    <property type="molecule type" value="Genomic_DNA"/>
</dbReference>